<feature type="transmembrane region" description="Helical" evidence="1">
    <location>
        <begin position="57"/>
        <end position="81"/>
    </location>
</feature>
<organism evidence="2 3">
    <name type="scientific">Adineta ricciae</name>
    <name type="common">Rotifer</name>
    <dbReference type="NCBI Taxonomy" id="249248"/>
    <lineage>
        <taxon>Eukaryota</taxon>
        <taxon>Metazoa</taxon>
        <taxon>Spiralia</taxon>
        <taxon>Gnathifera</taxon>
        <taxon>Rotifera</taxon>
        <taxon>Eurotatoria</taxon>
        <taxon>Bdelloidea</taxon>
        <taxon>Adinetida</taxon>
        <taxon>Adinetidae</taxon>
        <taxon>Adineta</taxon>
    </lineage>
</organism>
<evidence type="ECO:0000313" key="2">
    <source>
        <dbReference type="EMBL" id="CAF1442890.1"/>
    </source>
</evidence>
<proteinExistence type="predicted"/>
<accession>A0A815P0B5</accession>
<reference evidence="2" key="1">
    <citation type="submission" date="2021-02" db="EMBL/GenBank/DDBJ databases">
        <authorList>
            <person name="Nowell W R."/>
        </authorList>
    </citation>
    <scope>NUCLEOTIDE SEQUENCE</scope>
</reference>
<dbReference type="AlphaFoldDB" id="A0A815P0B5"/>
<sequence length="202" mass="22823">MLICFIILADTYTFIFNVSSISGLVICSIGGFIIGFRADRSKKQKLLNISFVQTLTWILNVVLCVACMFLTTSAIVTALVINNIGRALVEAGCQTVLVTFFPPKYVGTLTGNMETLAHRVDISSLDDLPFNSALALLHQRIQNTNTRKRKYGNKDFHMFITFFLMKCYQNNSHIRLHNNCKKKIQVHTNGFKMVLQTSMNNM</sequence>
<keyword evidence="1" id="KW-0472">Membrane</keyword>
<gene>
    <name evidence="2" type="ORF">EDS130_LOCUS38999</name>
</gene>
<dbReference type="Proteomes" id="UP000663852">
    <property type="component" value="Unassembled WGS sequence"/>
</dbReference>
<evidence type="ECO:0000313" key="3">
    <source>
        <dbReference type="Proteomes" id="UP000663852"/>
    </source>
</evidence>
<evidence type="ECO:0000256" key="1">
    <source>
        <dbReference type="SAM" id="Phobius"/>
    </source>
</evidence>
<dbReference type="InterPro" id="IPR036259">
    <property type="entry name" value="MFS_trans_sf"/>
</dbReference>
<comment type="caution">
    <text evidence="2">The sequence shown here is derived from an EMBL/GenBank/DDBJ whole genome shotgun (WGS) entry which is preliminary data.</text>
</comment>
<dbReference type="EMBL" id="CAJNOJ010000423">
    <property type="protein sequence ID" value="CAF1442890.1"/>
    <property type="molecule type" value="Genomic_DNA"/>
</dbReference>
<dbReference type="Gene3D" id="1.20.1250.20">
    <property type="entry name" value="MFS general substrate transporter like domains"/>
    <property type="match status" value="1"/>
</dbReference>
<feature type="transmembrane region" description="Helical" evidence="1">
    <location>
        <begin position="12"/>
        <end position="36"/>
    </location>
</feature>
<keyword evidence="1" id="KW-1133">Transmembrane helix</keyword>
<keyword evidence="1" id="KW-0812">Transmembrane</keyword>
<dbReference type="OrthoDB" id="330047at2759"/>
<name>A0A815P0B5_ADIRI</name>
<protein>
    <submittedName>
        <fullName evidence="2">Uncharacterized protein</fullName>
    </submittedName>
</protein>